<name>A0A1S5SHW8_9VIRU</name>
<dbReference type="InterPro" id="IPR009878">
    <property type="entry name" value="Phlebovirus_G2_fusion"/>
</dbReference>
<evidence type="ECO:0000256" key="20">
    <source>
        <dbReference type="ARBA" id="ARBA00023296"/>
    </source>
</evidence>
<keyword evidence="30" id="KW-1185">Reference proteome</keyword>
<dbReference type="GO" id="GO:0046718">
    <property type="term" value="P:symbiont entry into host cell"/>
    <property type="evidence" value="ECO:0007669"/>
    <property type="project" value="UniProtKB-KW"/>
</dbReference>
<keyword evidence="14" id="KW-1043">Host membrane</keyword>
<dbReference type="Proteomes" id="UP000201567">
    <property type="component" value="Genome"/>
</dbReference>
<dbReference type="GO" id="GO:0044167">
    <property type="term" value="C:host cell endoplasmic reticulum membrane"/>
    <property type="evidence" value="ECO:0007669"/>
    <property type="project" value="UniProtKB-SubCell"/>
</dbReference>
<evidence type="ECO:0000256" key="18">
    <source>
        <dbReference type="ARBA" id="ARBA00023180"/>
    </source>
</evidence>
<feature type="coiled-coil region" evidence="23">
    <location>
        <begin position="164"/>
        <end position="202"/>
    </location>
</feature>
<keyword evidence="13" id="KW-0946">Virion</keyword>
<comment type="subcellular location">
    <subcellularLocation>
        <location evidence="1">Host Golgi apparatus membrane</location>
        <topology evidence="1">Single-pass type I membrane protein</topology>
    </subcellularLocation>
    <subcellularLocation>
        <location evidence="2">Host endoplasmic reticulum membrane</location>
        <topology evidence="2">Single-pass type I membrane protein</topology>
    </subcellularLocation>
    <subcellularLocation>
        <location evidence="3">Virion membrane</location>
        <topology evidence="3">Single-pass type I membrane protein</topology>
    </subcellularLocation>
</comment>
<dbReference type="GO" id="GO:0039654">
    <property type="term" value="P:fusion of virus membrane with host endosome membrane"/>
    <property type="evidence" value="ECO:0007669"/>
    <property type="project" value="UniProtKB-KW"/>
</dbReference>
<dbReference type="KEGG" id="vg:31079649"/>
<evidence type="ECO:0000256" key="22">
    <source>
        <dbReference type="ARBA" id="ARBA00033745"/>
    </source>
</evidence>
<evidence type="ECO:0000313" key="30">
    <source>
        <dbReference type="Proteomes" id="UP000201567"/>
    </source>
</evidence>
<dbReference type="InterPro" id="IPR010826">
    <property type="entry name" value="Phlebovirus_G1"/>
</dbReference>
<keyword evidence="10" id="KW-0732">Signal</keyword>
<sequence>MKISIYSFFVSFALSSYILTNLRPGGSSKVCLSNTTSDKTLIEYWERLESPSGEHINRTRSCRLGDAPYSFSTSRNIRNLIKEVQKSPSEMTLECNMNEEGTETISLRFDALSGSDHIQPSSIDCDTGEVIAPVRSTYRAVEKKIPDQDSSTPAAAVMTVPAVDLEYERKIKDLEVQLANVKIELLSEREQVESIKANLQNQVGLSDNAIRSADDIIRKKNEEIRSLQLSTRNLDHEINKLKNSHGRLEEDLREERRAKHEMNRSLQASFMTTVIPVVTTIALLSDVALAARNDWIHSKNRPGGSSFKLQETDEQGCKSMDYASSCPGFEYMLMLEKYPFFNSHIHHYSLLEAYNEKIITKADDGICTLNDSKSSKCHEEKVFMRAQCPNSMQSAHYIDSKGKLRAVVCPDGAELSEDCNHCRKTKKKSGGSIVHKSSVSMQDAICQKNTEDYTGPKIIYKSFCKVGTQKLRDCKSTSKNTESVPFIVFNGRGKMYLESLIIRNNDGMGAESFICYSYKGQIDGSDKTEQEYRLLKSEKASECKNVNSQKTNPCTGDPVFCDRYTCTGEYPEVKCLYAPGSGPVEVMVMGEWVKPMCLGYERIVVWRDLKTQIITPEEPCVNCISECRDDGVMIRSPGFLITSAVACSHGSCSSVAQDPSTQIVLDYPGITASAGGTIGVHMSHDDKSVSSSIQVSCKPRDQCDAHHCWFCLTSIVNYQCHTVMSTVITVSGIILLSYAGLRLVLMVLYKLKVLPKQLSSPLKWLLVLGRWMVKVLRWSIISRVNSLNARIGWINEQDNRQQNHRIVRRQDLEEVVVPRLRPLVPILRYGPLSILFFMMILSGAESCSQNEIANSKMVRCRLEGGKTKCTISGSVVMKAGVIGSESCLEITGRGTDQKTLISVKTVSSELVCREGTSFWTGQYTPECLSSRRCHLVSECKSNNCQSWTDDKVSLEFGNLKDSDFMTENKCIEQCGGIGCGCFNVNPSCLFVHTRLVPTRKEAIKVFNCIEWTHRITLEIRDSNHQTFKVVLSDLNTKFLPWGSISLSIDSESVISTNSLTFLYSSSGGYAMLDENFSEIPREGFIGEIRCNSEQAAMSAHKSCLSAPNLVKYKPLTDQVECTSSLVDPFAVFLRGALPQHRNGMTFTSSIDKRSVQAFSNGQIRANIQLLLDDYEVVFNEEVIECDAVFLNLTGCYSCNSGALVCLKVDTKKSAILRASAEGSDLKLGLHVTPEIKEYCQVLHFKTPGVDENLMYSCGSVEKPIRIVGTLIYISQTTGRNTTGGLSTVINPTESGWSITSWLSGFISWMGGPLKAILMTLLYVAVSAVIIFILVVGVRFFILKTLSKLKKNN</sequence>
<evidence type="ECO:0000256" key="13">
    <source>
        <dbReference type="ARBA" id="ARBA00022844"/>
    </source>
</evidence>
<feature type="transmembrane region" description="Helical" evidence="24">
    <location>
        <begin position="1315"/>
        <end position="1341"/>
    </location>
</feature>
<proteinExistence type="inferred from homology"/>
<keyword evidence="8" id="KW-1162">Viral penetration into host cytoplasm</keyword>
<evidence type="ECO:0000256" key="15">
    <source>
        <dbReference type="ARBA" id="ARBA00022989"/>
    </source>
</evidence>
<dbReference type="InterPro" id="IPR009879">
    <property type="entry name" value="Phlebovirus_NSM"/>
</dbReference>
<keyword evidence="18" id="KW-0325">Glycoprotein</keyword>
<evidence type="ECO:0000256" key="11">
    <source>
        <dbReference type="ARBA" id="ARBA00022804"/>
    </source>
</evidence>
<evidence type="ECO:0000259" key="26">
    <source>
        <dbReference type="Pfam" id="PF07245"/>
    </source>
</evidence>
<feature type="domain" description="Phlebovirus glycoprotein G1" evidence="25">
    <location>
        <begin position="297"/>
        <end position="809"/>
    </location>
</feature>
<dbReference type="GO" id="GO:0044178">
    <property type="term" value="C:host cell Golgi membrane"/>
    <property type="evidence" value="ECO:0007669"/>
    <property type="project" value="UniProtKB-SubCell"/>
</dbReference>
<evidence type="ECO:0000256" key="3">
    <source>
        <dbReference type="ARBA" id="ARBA00004563"/>
    </source>
</evidence>
<dbReference type="Pfam" id="PF19019">
    <property type="entry name" value="Phlebo_G2_C"/>
    <property type="match status" value="1"/>
</dbReference>
<accession>A0A1S5SHW8</accession>
<dbReference type="GO" id="GO:0055036">
    <property type="term" value="C:virion membrane"/>
    <property type="evidence" value="ECO:0007669"/>
    <property type="project" value="UniProtKB-SubCell"/>
</dbReference>
<evidence type="ECO:0000256" key="17">
    <source>
        <dbReference type="ARBA" id="ARBA00023157"/>
    </source>
</evidence>
<keyword evidence="6" id="KW-1170">Fusion of virus membrane with host endosomal membrane</keyword>
<dbReference type="GO" id="GO:0016020">
    <property type="term" value="C:membrane"/>
    <property type="evidence" value="ECO:0007669"/>
    <property type="project" value="InterPro"/>
</dbReference>
<dbReference type="Pfam" id="PF07245">
    <property type="entry name" value="Phlebovirus_G2"/>
    <property type="match status" value="1"/>
</dbReference>
<keyword evidence="17" id="KW-1015">Disulfide bond</keyword>
<evidence type="ECO:0000256" key="8">
    <source>
        <dbReference type="ARBA" id="ARBA00022595"/>
    </source>
</evidence>
<evidence type="ECO:0000313" key="29">
    <source>
        <dbReference type="EMBL" id="API68901.1"/>
    </source>
</evidence>
<evidence type="ECO:0000256" key="21">
    <source>
        <dbReference type="ARBA" id="ARBA00031199"/>
    </source>
</evidence>
<keyword evidence="23" id="KW-0175">Coiled coil</keyword>
<evidence type="ECO:0000256" key="24">
    <source>
        <dbReference type="SAM" id="Phobius"/>
    </source>
</evidence>
<protein>
    <recommendedName>
        <fullName evidence="4">Envelopment polyprotein</fullName>
    </recommendedName>
    <alternativeName>
        <fullName evidence="21">M polyprotein</fullName>
    </alternativeName>
</protein>
<keyword evidence="20" id="KW-1160">Virus entry into host cell</keyword>
<evidence type="ECO:0000256" key="12">
    <source>
        <dbReference type="ARBA" id="ARBA00022812"/>
    </source>
</evidence>
<evidence type="ECO:0000256" key="23">
    <source>
        <dbReference type="SAM" id="Coils"/>
    </source>
</evidence>
<evidence type="ECO:0000256" key="7">
    <source>
        <dbReference type="ARBA" id="ARBA00022581"/>
    </source>
</evidence>
<evidence type="ECO:0000256" key="2">
    <source>
        <dbReference type="ARBA" id="ARBA00004482"/>
    </source>
</evidence>
<keyword evidence="5" id="KW-1168">Fusion of virus membrane with host membrane</keyword>
<reference evidence="29 30" key="1">
    <citation type="journal article" date="2017" name="J. Gen. Virol.">
        <title>Characterization of the Bujaru, Frijoles and Tapara antigenic complexes into the Sandfly Fever group and two unclassified phleboviruses from Brazil.</title>
        <authorList>
            <person name="Vasconcelos P.F."/>
            <person name="Nunes Neto J.P."/>
            <person name="de Souza W.M."/>
            <person name="Acrani G.O."/>
            <person name="Romeiro M.F."/>
            <person name="Fumagalli M.J."/>
            <person name="Vieira C.L."/>
            <person name="Medeiros D.B."/>
            <person name="de Lima J.A."/>
            <person name="de Lima C.P."/>
            <person name="Cardoso J.F."/>
            <person name="Rodrigues S.G."/>
            <person name="Figueiredo L.T."/>
            <person name="da Silva S.P."/>
            <person name="Tesh R."/>
            <person name="Nunes M.R."/>
            <person name="Vasconcelos P.F."/>
        </authorList>
    </citation>
    <scope>NUCLEOTIDE SEQUENCE [LARGE SCALE GENOMIC DNA]</scope>
    <source>
        <strain evidence="29 30">BeAn100049</strain>
    </source>
</reference>
<evidence type="ECO:0000256" key="6">
    <source>
        <dbReference type="ARBA" id="ARBA00022510"/>
    </source>
</evidence>
<dbReference type="Pfam" id="PF07243">
    <property type="entry name" value="Phlebovirus_G1"/>
    <property type="match status" value="1"/>
</dbReference>
<dbReference type="RefSeq" id="YP_009346027.1">
    <property type="nucleotide sequence ID" value="NC_033842.1"/>
</dbReference>
<evidence type="ECO:0000256" key="1">
    <source>
        <dbReference type="ARBA" id="ARBA00004244"/>
    </source>
</evidence>
<keyword evidence="7" id="KW-0945">Host-virus interaction</keyword>
<evidence type="ECO:0000259" key="25">
    <source>
        <dbReference type="Pfam" id="PF07243"/>
    </source>
</evidence>
<keyword evidence="15 24" id="KW-1133">Transmembrane helix</keyword>
<keyword evidence="12" id="KW-1040">Host Golgi apparatus</keyword>
<dbReference type="Gene3D" id="2.60.98.50">
    <property type="match status" value="3"/>
</dbReference>
<evidence type="ECO:0000256" key="14">
    <source>
        <dbReference type="ARBA" id="ARBA00022870"/>
    </source>
</evidence>
<feature type="domain" description="Phlebovirus glycoprotein G2 C-terminal" evidence="28">
    <location>
        <begin position="1184"/>
        <end position="1351"/>
    </location>
</feature>
<dbReference type="EMBL" id="KX611404">
    <property type="protein sequence ID" value="API68901.1"/>
    <property type="molecule type" value="Genomic_RNA"/>
</dbReference>
<feature type="coiled-coil region" evidence="23">
    <location>
        <begin position="231"/>
        <end position="265"/>
    </location>
</feature>
<dbReference type="Gene3D" id="2.60.40.3770">
    <property type="match status" value="1"/>
</dbReference>
<evidence type="ECO:0000256" key="5">
    <source>
        <dbReference type="ARBA" id="ARBA00022506"/>
    </source>
</evidence>
<keyword evidence="16 24" id="KW-0472">Membrane</keyword>
<evidence type="ECO:0000256" key="9">
    <source>
        <dbReference type="ARBA" id="ARBA00022692"/>
    </source>
</evidence>
<keyword evidence="11" id="KW-1161">Viral attachment to host cell</keyword>
<evidence type="ECO:0000256" key="10">
    <source>
        <dbReference type="ARBA" id="ARBA00022729"/>
    </source>
</evidence>
<feature type="domain" description="Phlebovirus glycoprotein G2 fusion" evidence="26">
    <location>
        <begin position="847"/>
        <end position="1168"/>
    </location>
</feature>
<keyword evidence="19" id="KW-1038">Host endoplasmic reticulum</keyword>
<dbReference type="InterPro" id="IPR043603">
    <property type="entry name" value="Phlebo_G2_C"/>
</dbReference>
<keyword evidence="9 24" id="KW-0812">Transmembrane</keyword>
<comment type="similarity">
    <text evidence="22">Belongs to the phlebovirus envelope glycoprotein family.</text>
</comment>
<evidence type="ECO:0000256" key="19">
    <source>
        <dbReference type="ARBA" id="ARBA00023184"/>
    </source>
</evidence>
<evidence type="ECO:0000259" key="28">
    <source>
        <dbReference type="Pfam" id="PF19019"/>
    </source>
</evidence>
<dbReference type="GO" id="GO:0019062">
    <property type="term" value="P:virion attachment to host cell"/>
    <property type="evidence" value="ECO:0007669"/>
    <property type="project" value="UniProtKB-KW"/>
</dbReference>
<evidence type="ECO:0000256" key="16">
    <source>
        <dbReference type="ARBA" id="ARBA00023136"/>
    </source>
</evidence>
<evidence type="ECO:0000259" key="27">
    <source>
        <dbReference type="Pfam" id="PF07246"/>
    </source>
</evidence>
<dbReference type="Pfam" id="PF07246">
    <property type="entry name" value="Phlebovirus_NSM"/>
    <property type="match status" value="1"/>
</dbReference>
<evidence type="ECO:0000256" key="4">
    <source>
        <dbReference type="ARBA" id="ARBA00015294"/>
    </source>
</evidence>
<dbReference type="GeneID" id="31079649"/>
<organism evidence="29 30">
    <name type="scientific">Urucuri virus</name>
    <dbReference type="NCBI Taxonomy" id="1926502"/>
    <lineage>
        <taxon>Viruses</taxon>
        <taxon>Riboviria</taxon>
        <taxon>Orthornavirae</taxon>
        <taxon>Negarnaviricota</taxon>
        <taxon>Polyploviricotina</taxon>
        <taxon>Bunyaviricetes</taxon>
        <taxon>Hareavirales</taxon>
        <taxon>Phenuiviridae</taxon>
        <taxon>Phlebovirus</taxon>
        <taxon>Phlebovirus urucuriense</taxon>
    </lineage>
</organism>
<feature type="domain" description="Phlebovirus nonstructural NS-M" evidence="27">
    <location>
        <begin position="25"/>
        <end position="287"/>
    </location>
</feature>